<evidence type="ECO:0000313" key="2">
    <source>
        <dbReference type="EMBL" id="CAF95969.1"/>
    </source>
</evidence>
<dbReference type="InterPro" id="IPR052655">
    <property type="entry name" value="AKNA_Centrosome-Trans_reg"/>
</dbReference>
<protein>
    <submittedName>
        <fullName evidence="2">Chromosome undetermined SCAF14119, whole genome shotgun sequence</fullName>
    </submittedName>
</protein>
<name>Q4STR3_TETNG</name>
<feature type="compositionally biased region" description="Basic and acidic residues" evidence="1">
    <location>
        <begin position="12"/>
        <end position="23"/>
    </location>
</feature>
<proteinExistence type="predicted"/>
<sequence>MAGVPPATPDAAGERQELESPREATRLLSELEENYNKLWIKYAEAENTIDKLRLAAKVNLYSDGPKPGHLVQAVYNPGASKFMTLNFPQAQRAE</sequence>
<feature type="region of interest" description="Disordered" evidence="1">
    <location>
        <begin position="1"/>
        <end position="23"/>
    </location>
</feature>
<evidence type="ECO:0000256" key="1">
    <source>
        <dbReference type="SAM" id="MobiDB-lite"/>
    </source>
</evidence>
<dbReference type="EMBL" id="CAAE01014119">
    <property type="protein sequence ID" value="CAF95969.1"/>
    <property type="molecule type" value="Genomic_DNA"/>
</dbReference>
<dbReference type="KEGG" id="tng:GSTEN00012817G001"/>
<dbReference type="OrthoDB" id="10035553at2759"/>
<gene>
    <name evidence="2" type="ORF">GSTENG00012817001</name>
</gene>
<accession>Q4STR3</accession>
<reference evidence="2" key="1">
    <citation type="journal article" date="2004" name="Nature">
        <title>Genome duplication in the teleost fish Tetraodon nigroviridis reveals the early vertebrate proto-karyotype.</title>
        <authorList>
            <person name="Jaillon O."/>
            <person name="Aury J.-M."/>
            <person name="Brunet F."/>
            <person name="Petit J.-L."/>
            <person name="Stange-Thomann N."/>
            <person name="Mauceli E."/>
            <person name="Bouneau L."/>
            <person name="Fischer C."/>
            <person name="Ozouf-Costaz C."/>
            <person name="Bernot A."/>
            <person name="Nicaud S."/>
            <person name="Jaffe D."/>
            <person name="Fisher S."/>
            <person name="Lutfalla G."/>
            <person name="Dossat C."/>
            <person name="Segurens B."/>
            <person name="Dasilva C."/>
            <person name="Salanoubat M."/>
            <person name="Levy M."/>
            <person name="Boudet N."/>
            <person name="Castellano S."/>
            <person name="Anthouard V."/>
            <person name="Jubin C."/>
            <person name="Castelli V."/>
            <person name="Katinka M."/>
            <person name="Vacherie B."/>
            <person name="Biemont C."/>
            <person name="Skalli Z."/>
            <person name="Cattolico L."/>
            <person name="Poulain J."/>
            <person name="De Berardinis V."/>
            <person name="Cruaud C."/>
            <person name="Duprat S."/>
            <person name="Brottier P."/>
            <person name="Coutanceau J.-P."/>
            <person name="Gouzy J."/>
            <person name="Parra G."/>
            <person name="Lardier G."/>
            <person name="Chapple C."/>
            <person name="McKernan K.J."/>
            <person name="McEwan P."/>
            <person name="Bosak S."/>
            <person name="Kellis M."/>
            <person name="Volff J.-N."/>
            <person name="Guigo R."/>
            <person name="Zody M.C."/>
            <person name="Mesirov J."/>
            <person name="Lindblad-Toh K."/>
            <person name="Birren B."/>
            <person name="Nusbaum C."/>
            <person name="Kahn D."/>
            <person name="Robinson-Rechavi M."/>
            <person name="Laudet V."/>
            <person name="Schachter V."/>
            <person name="Quetier F."/>
            <person name="Saurin W."/>
            <person name="Scarpelli C."/>
            <person name="Wincker P."/>
            <person name="Lander E.S."/>
            <person name="Weissenbach J."/>
            <person name="Roest Crollius H."/>
        </authorList>
    </citation>
    <scope>NUCLEOTIDE SEQUENCE [LARGE SCALE GENOMIC DNA]</scope>
</reference>
<dbReference type="PANTHER" id="PTHR21510:SF13">
    <property type="entry name" value="AKNA DOMAIN-CONTAINING PROTEIN"/>
    <property type="match status" value="1"/>
</dbReference>
<reference evidence="2" key="2">
    <citation type="submission" date="2004-02" db="EMBL/GenBank/DDBJ databases">
        <authorList>
            <consortium name="Genoscope"/>
            <consortium name="Whitehead Institute Centre for Genome Research"/>
        </authorList>
    </citation>
    <scope>NUCLEOTIDE SEQUENCE</scope>
</reference>
<feature type="non-terminal residue" evidence="2">
    <location>
        <position position="94"/>
    </location>
</feature>
<dbReference type="AlphaFoldDB" id="Q4STR3"/>
<organism evidence="2">
    <name type="scientific">Tetraodon nigroviridis</name>
    <name type="common">Spotted green pufferfish</name>
    <name type="synonym">Chelonodon nigroviridis</name>
    <dbReference type="NCBI Taxonomy" id="99883"/>
    <lineage>
        <taxon>Eukaryota</taxon>
        <taxon>Metazoa</taxon>
        <taxon>Chordata</taxon>
        <taxon>Craniata</taxon>
        <taxon>Vertebrata</taxon>
        <taxon>Euteleostomi</taxon>
        <taxon>Actinopterygii</taxon>
        <taxon>Neopterygii</taxon>
        <taxon>Teleostei</taxon>
        <taxon>Neoteleostei</taxon>
        <taxon>Acanthomorphata</taxon>
        <taxon>Eupercaria</taxon>
        <taxon>Tetraodontiformes</taxon>
        <taxon>Tetradontoidea</taxon>
        <taxon>Tetraodontidae</taxon>
        <taxon>Tetraodon</taxon>
    </lineage>
</organism>
<dbReference type="PANTHER" id="PTHR21510">
    <property type="entry name" value="AKNA DOMAIN-CONTAINING PROTEIN"/>
    <property type="match status" value="1"/>
</dbReference>